<proteinExistence type="predicted"/>
<evidence type="ECO:0000256" key="1">
    <source>
        <dbReference type="ARBA" id="ARBA00004340"/>
    </source>
</evidence>
<keyword evidence="3" id="KW-0964">Secreted</keyword>
<evidence type="ECO:0000259" key="5">
    <source>
        <dbReference type="Pfam" id="PF20147"/>
    </source>
</evidence>
<evidence type="ECO:0000256" key="2">
    <source>
        <dbReference type="ARBA" id="ARBA00004613"/>
    </source>
</evidence>
<evidence type="ECO:0000256" key="4">
    <source>
        <dbReference type="SAM" id="MobiDB-lite"/>
    </source>
</evidence>
<comment type="caution">
    <text evidence="6">The sequence shown here is derived from an EMBL/GenBank/DDBJ whole genome shotgun (WGS) entry which is preliminary data.</text>
</comment>
<feature type="compositionally biased region" description="Basic and acidic residues" evidence="4">
    <location>
        <begin position="111"/>
        <end position="120"/>
    </location>
</feature>
<feature type="domain" description="Crinkler effector protein N-terminal" evidence="5">
    <location>
        <begin position="19"/>
        <end position="49"/>
    </location>
</feature>
<keyword evidence="7" id="KW-1185">Reference proteome</keyword>
<organism evidence="6 7">
    <name type="scientific">Paraglomus occultum</name>
    <dbReference type="NCBI Taxonomy" id="144539"/>
    <lineage>
        <taxon>Eukaryota</taxon>
        <taxon>Fungi</taxon>
        <taxon>Fungi incertae sedis</taxon>
        <taxon>Mucoromycota</taxon>
        <taxon>Glomeromycotina</taxon>
        <taxon>Glomeromycetes</taxon>
        <taxon>Paraglomerales</taxon>
        <taxon>Paraglomeraceae</taxon>
        <taxon>Paraglomus</taxon>
    </lineage>
</organism>
<evidence type="ECO:0000313" key="7">
    <source>
        <dbReference type="Proteomes" id="UP000789572"/>
    </source>
</evidence>
<dbReference type="OrthoDB" id="2304312at2759"/>
<feature type="non-terminal residue" evidence="6">
    <location>
        <position position="1"/>
    </location>
</feature>
<dbReference type="GO" id="GO:0043657">
    <property type="term" value="C:host cell"/>
    <property type="evidence" value="ECO:0007669"/>
    <property type="project" value="UniProtKB-SubCell"/>
</dbReference>
<sequence>NLSRELEQRFDEAYRKANSLFCLVQGEPTEKAFAVDIEKSKTVSHLRKFLVCSKAELLAYNNRPNKHGSPRRPKNAFFIFTIEYRKRMEVGLYSSTTTQSRDIIRMPGVAEVKRRGEARPRSGSRRGGKE</sequence>
<reference evidence="6" key="1">
    <citation type="submission" date="2021-06" db="EMBL/GenBank/DDBJ databases">
        <authorList>
            <person name="Kallberg Y."/>
            <person name="Tangrot J."/>
            <person name="Rosling A."/>
        </authorList>
    </citation>
    <scope>NUCLEOTIDE SEQUENCE</scope>
    <source>
        <strain evidence="6">IA702</strain>
    </source>
</reference>
<comment type="subcellular location">
    <subcellularLocation>
        <location evidence="1">Host cell</location>
    </subcellularLocation>
    <subcellularLocation>
        <location evidence="2">Secreted</location>
    </subcellularLocation>
</comment>
<dbReference type="AlphaFoldDB" id="A0A9N9H2B9"/>
<name>A0A9N9H2B9_9GLOM</name>
<dbReference type="Proteomes" id="UP000789572">
    <property type="component" value="Unassembled WGS sequence"/>
</dbReference>
<dbReference type="InterPro" id="IPR045379">
    <property type="entry name" value="Crinkler_N"/>
</dbReference>
<evidence type="ECO:0000256" key="3">
    <source>
        <dbReference type="ARBA" id="ARBA00022525"/>
    </source>
</evidence>
<evidence type="ECO:0000313" key="6">
    <source>
        <dbReference type="EMBL" id="CAG8651538.1"/>
    </source>
</evidence>
<protein>
    <submittedName>
        <fullName evidence="6">8863_t:CDS:1</fullName>
    </submittedName>
</protein>
<feature type="non-terminal residue" evidence="6">
    <location>
        <position position="130"/>
    </location>
</feature>
<dbReference type="Pfam" id="PF20147">
    <property type="entry name" value="Crinkler"/>
    <property type="match status" value="1"/>
</dbReference>
<feature type="region of interest" description="Disordered" evidence="4">
    <location>
        <begin position="108"/>
        <end position="130"/>
    </location>
</feature>
<dbReference type="GO" id="GO:0005576">
    <property type="term" value="C:extracellular region"/>
    <property type="evidence" value="ECO:0007669"/>
    <property type="project" value="UniProtKB-SubCell"/>
</dbReference>
<gene>
    <name evidence="6" type="ORF">POCULU_LOCUS9975</name>
</gene>
<accession>A0A9N9H2B9</accession>
<dbReference type="EMBL" id="CAJVPJ010004390">
    <property type="protein sequence ID" value="CAG8651538.1"/>
    <property type="molecule type" value="Genomic_DNA"/>
</dbReference>